<keyword evidence="9" id="KW-1185">Reference proteome</keyword>
<dbReference type="InterPro" id="IPR006458">
    <property type="entry name" value="Ovate_C"/>
</dbReference>
<dbReference type="EMBL" id="SDMP01000002">
    <property type="protein sequence ID" value="RYR71400.1"/>
    <property type="molecule type" value="Genomic_DNA"/>
</dbReference>
<evidence type="ECO:0000256" key="3">
    <source>
        <dbReference type="ARBA" id="ARBA00023015"/>
    </source>
</evidence>
<dbReference type="GO" id="GO:0005634">
    <property type="term" value="C:nucleus"/>
    <property type="evidence" value="ECO:0007669"/>
    <property type="project" value="UniProtKB-SubCell"/>
</dbReference>
<evidence type="ECO:0000256" key="5">
    <source>
        <dbReference type="ARBA" id="ARBA00023242"/>
    </source>
</evidence>
<comment type="subcellular location">
    <subcellularLocation>
        <location evidence="1 6">Nucleus</location>
    </subcellularLocation>
</comment>
<dbReference type="PANTHER" id="PTHR33057">
    <property type="entry name" value="TRANSCRIPTION REPRESSOR OFP7-RELATED"/>
    <property type="match status" value="1"/>
</dbReference>
<keyword evidence="2 6" id="KW-0678">Repressor</keyword>
<evidence type="ECO:0000256" key="4">
    <source>
        <dbReference type="ARBA" id="ARBA00023163"/>
    </source>
</evidence>
<dbReference type="GO" id="GO:0045892">
    <property type="term" value="P:negative regulation of DNA-templated transcription"/>
    <property type="evidence" value="ECO:0007669"/>
    <property type="project" value="UniProtKB-UniRule"/>
</dbReference>
<evidence type="ECO:0000256" key="6">
    <source>
        <dbReference type="RuleBase" id="RU367028"/>
    </source>
</evidence>
<dbReference type="OrthoDB" id="1928390at2759"/>
<dbReference type="Pfam" id="PF04844">
    <property type="entry name" value="Ovate"/>
    <property type="match status" value="1"/>
</dbReference>
<dbReference type="AlphaFoldDB" id="A0A445E7H2"/>
<dbReference type="NCBIfam" id="TIGR01568">
    <property type="entry name" value="A_thal_3678"/>
    <property type="match status" value="1"/>
</dbReference>
<keyword evidence="5 6" id="KW-0539">Nucleus</keyword>
<dbReference type="STRING" id="3818.A0A445E7H2"/>
<evidence type="ECO:0000259" key="7">
    <source>
        <dbReference type="PROSITE" id="PS51754"/>
    </source>
</evidence>
<proteinExistence type="predicted"/>
<name>A0A445E7H2_ARAHY</name>
<comment type="function">
    <text evidence="6">Transcriptional repressor that regulates multiple aspects of plant growth and development.</text>
</comment>
<evidence type="ECO:0000313" key="8">
    <source>
        <dbReference type="EMBL" id="RYR71400.1"/>
    </source>
</evidence>
<sequence length="184" mass="21215">MAASSRRKLTLNNVSVKLGCGSCRRRKPKLLLHFLFNRKPNNHHHNHSSSSYDTSTTTTTTTTTFSPFYDDDNNNMMKTHHHQKKKQHSTVKGFGRVGSEGSVAVEKDSEDPFLDFKHSMLQMILENEIYTKQDLSELLNCFLQLNSPHHHAVILRAFTDICNGVFSNSLQTFHHHFNRKSRDF</sequence>
<keyword evidence="4 6" id="KW-0804">Transcription</keyword>
<dbReference type="PANTHER" id="PTHR33057:SF70">
    <property type="entry name" value="TRANSCRIPTION REPRESSOR-RELATED"/>
    <property type="match status" value="1"/>
</dbReference>
<protein>
    <recommendedName>
        <fullName evidence="6">Transcription repressor</fullName>
    </recommendedName>
    <alternativeName>
        <fullName evidence="6">Ovate family protein</fullName>
    </alternativeName>
</protein>
<evidence type="ECO:0000313" key="9">
    <source>
        <dbReference type="Proteomes" id="UP000289738"/>
    </source>
</evidence>
<accession>A0A445E7H2</accession>
<reference evidence="8 9" key="1">
    <citation type="submission" date="2019-01" db="EMBL/GenBank/DDBJ databases">
        <title>Sequencing of cultivated peanut Arachis hypogaea provides insights into genome evolution and oil improvement.</title>
        <authorList>
            <person name="Chen X."/>
        </authorList>
    </citation>
    <scope>NUCLEOTIDE SEQUENCE [LARGE SCALE GENOMIC DNA]</scope>
    <source>
        <strain evidence="9">cv. Fuhuasheng</strain>
        <tissue evidence="8">Leaves</tissue>
    </source>
</reference>
<dbReference type="InterPro" id="IPR038933">
    <property type="entry name" value="Ovate"/>
</dbReference>
<evidence type="ECO:0000256" key="2">
    <source>
        <dbReference type="ARBA" id="ARBA00022491"/>
    </source>
</evidence>
<feature type="domain" description="OVATE" evidence="7">
    <location>
        <begin position="105"/>
        <end position="164"/>
    </location>
</feature>
<comment type="caution">
    <text evidence="8">The sequence shown here is derived from an EMBL/GenBank/DDBJ whole genome shotgun (WGS) entry which is preliminary data.</text>
</comment>
<evidence type="ECO:0000256" key="1">
    <source>
        <dbReference type="ARBA" id="ARBA00004123"/>
    </source>
</evidence>
<gene>
    <name evidence="8" type="ORF">Ahy_A02g005663</name>
</gene>
<dbReference type="PROSITE" id="PS51754">
    <property type="entry name" value="OVATE"/>
    <property type="match status" value="1"/>
</dbReference>
<organism evidence="8 9">
    <name type="scientific">Arachis hypogaea</name>
    <name type="common">Peanut</name>
    <dbReference type="NCBI Taxonomy" id="3818"/>
    <lineage>
        <taxon>Eukaryota</taxon>
        <taxon>Viridiplantae</taxon>
        <taxon>Streptophyta</taxon>
        <taxon>Embryophyta</taxon>
        <taxon>Tracheophyta</taxon>
        <taxon>Spermatophyta</taxon>
        <taxon>Magnoliopsida</taxon>
        <taxon>eudicotyledons</taxon>
        <taxon>Gunneridae</taxon>
        <taxon>Pentapetalae</taxon>
        <taxon>rosids</taxon>
        <taxon>fabids</taxon>
        <taxon>Fabales</taxon>
        <taxon>Fabaceae</taxon>
        <taxon>Papilionoideae</taxon>
        <taxon>50 kb inversion clade</taxon>
        <taxon>dalbergioids sensu lato</taxon>
        <taxon>Dalbergieae</taxon>
        <taxon>Pterocarpus clade</taxon>
        <taxon>Arachis</taxon>
    </lineage>
</organism>
<keyword evidence="3 6" id="KW-0805">Transcription regulation</keyword>
<dbReference type="Proteomes" id="UP000289738">
    <property type="component" value="Chromosome A02"/>
</dbReference>